<gene>
    <name evidence="2" type="ORF">MACK_003479</name>
</gene>
<dbReference type="Proteomes" id="UP000244811">
    <property type="component" value="Chromosome 2"/>
</dbReference>
<sequence length="50" mass="6033">MCCIGISCEVAHYHYTDSSIHWAPYYPFLFVLSFFPIYLLFCFLFVLWNN</sequence>
<reference evidence="2" key="1">
    <citation type="submission" date="2022-07" db="EMBL/GenBank/DDBJ databases">
        <title>Evaluation of T. orientalis genome assembly methods using nanopore sequencing and analysis of variation between genomes.</title>
        <authorList>
            <person name="Yam J."/>
            <person name="Micallef M.L."/>
            <person name="Liu M."/>
            <person name="Djordjevic S.P."/>
            <person name="Bogema D.R."/>
            <person name="Jenkins C."/>
        </authorList>
    </citation>
    <scope>NUCLEOTIDE SEQUENCE</scope>
    <source>
        <strain evidence="2">Goon Nure</strain>
    </source>
</reference>
<keyword evidence="1" id="KW-0812">Transmembrane</keyword>
<evidence type="ECO:0000313" key="3">
    <source>
        <dbReference type="Proteomes" id="UP000244811"/>
    </source>
</evidence>
<feature type="transmembrane region" description="Helical" evidence="1">
    <location>
        <begin position="25"/>
        <end position="48"/>
    </location>
</feature>
<dbReference type="AlphaFoldDB" id="A0A976SJ87"/>
<name>A0A976SJ87_THEOR</name>
<proteinExistence type="predicted"/>
<evidence type="ECO:0000313" key="2">
    <source>
        <dbReference type="EMBL" id="UVC49863.1"/>
    </source>
</evidence>
<accession>A0A976SJ87</accession>
<evidence type="ECO:0000256" key="1">
    <source>
        <dbReference type="SAM" id="Phobius"/>
    </source>
</evidence>
<organism evidence="2 3">
    <name type="scientific">Theileria orientalis</name>
    <dbReference type="NCBI Taxonomy" id="68886"/>
    <lineage>
        <taxon>Eukaryota</taxon>
        <taxon>Sar</taxon>
        <taxon>Alveolata</taxon>
        <taxon>Apicomplexa</taxon>
        <taxon>Aconoidasida</taxon>
        <taxon>Piroplasmida</taxon>
        <taxon>Theileriidae</taxon>
        <taxon>Theileria</taxon>
    </lineage>
</organism>
<dbReference type="EMBL" id="CP056071">
    <property type="protein sequence ID" value="UVC49863.1"/>
    <property type="molecule type" value="Genomic_DNA"/>
</dbReference>
<keyword evidence="1" id="KW-1133">Transmembrane helix</keyword>
<protein>
    <submittedName>
        <fullName evidence="2">Uncharacterized protein</fullName>
    </submittedName>
</protein>
<keyword evidence="1" id="KW-0472">Membrane</keyword>